<dbReference type="InterPro" id="IPR036388">
    <property type="entry name" value="WH-like_DNA-bd_sf"/>
</dbReference>
<evidence type="ECO:0000256" key="3">
    <source>
        <dbReference type="ARBA" id="ARBA00023125"/>
    </source>
</evidence>
<dbReference type="PROSITE" id="PS50931">
    <property type="entry name" value="HTH_LYSR"/>
    <property type="match status" value="1"/>
</dbReference>
<dbReference type="AlphaFoldDB" id="A0A4R8DQD3"/>
<evidence type="ECO:0000259" key="6">
    <source>
        <dbReference type="PROSITE" id="PS50931"/>
    </source>
</evidence>
<organism evidence="7 8">
    <name type="scientific">Dinghuibacter silviterrae</name>
    <dbReference type="NCBI Taxonomy" id="1539049"/>
    <lineage>
        <taxon>Bacteria</taxon>
        <taxon>Pseudomonadati</taxon>
        <taxon>Bacteroidota</taxon>
        <taxon>Chitinophagia</taxon>
        <taxon>Chitinophagales</taxon>
        <taxon>Chitinophagaceae</taxon>
        <taxon>Dinghuibacter</taxon>
    </lineage>
</organism>
<keyword evidence="2" id="KW-0805">Transcription regulation</keyword>
<dbReference type="SUPFAM" id="SSF46785">
    <property type="entry name" value="Winged helix' DNA-binding domain"/>
    <property type="match status" value="1"/>
</dbReference>
<dbReference type="SUPFAM" id="SSF53850">
    <property type="entry name" value="Periplasmic binding protein-like II"/>
    <property type="match status" value="1"/>
</dbReference>
<evidence type="ECO:0000256" key="4">
    <source>
        <dbReference type="ARBA" id="ARBA00023159"/>
    </source>
</evidence>
<comment type="similarity">
    <text evidence="1">Belongs to the LysR transcriptional regulatory family.</text>
</comment>
<evidence type="ECO:0000256" key="5">
    <source>
        <dbReference type="ARBA" id="ARBA00023163"/>
    </source>
</evidence>
<evidence type="ECO:0000313" key="7">
    <source>
        <dbReference type="EMBL" id="TDW99330.1"/>
    </source>
</evidence>
<comment type="caution">
    <text evidence="7">The sequence shown here is derived from an EMBL/GenBank/DDBJ whole genome shotgun (WGS) entry which is preliminary data.</text>
</comment>
<name>A0A4R8DQD3_9BACT</name>
<dbReference type="PANTHER" id="PTHR30346:SF26">
    <property type="entry name" value="HYDROGEN PEROXIDE-INDUCIBLE GENES ACTIVATOR"/>
    <property type="match status" value="1"/>
</dbReference>
<dbReference type="Pfam" id="PF00126">
    <property type="entry name" value="HTH_1"/>
    <property type="match status" value="1"/>
</dbReference>
<dbReference type="Gene3D" id="1.10.10.10">
    <property type="entry name" value="Winged helix-like DNA-binding domain superfamily/Winged helix DNA-binding domain"/>
    <property type="match status" value="1"/>
</dbReference>
<keyword evidence="8" id="KW-1185">Reference proteome</keyword>
<dbReference type="InterPro" id="IPR000847">
    <property type="entry name" value="LysR_HTH_N"/>
</dbReference>
<dbReference type="PRINTS" id="PR00039">
    <property type="entry name" value="HTHLYSR"/>
</dbReference>
<dbReference type="EMBL" id="SODV01000001">
    <property type="protein sequence ID" value="TDW99330.1"/>
    <property type="molecule type" value="Genomic_DNA"/>
</dbReference>
<dbReference type="OrthoDB" id="9803735at2"/>
<dbReference type="CDD" id="cd08411">
    <property type="entry name" value="PBP2_OxyR"/>
    <property type="match status" value="1"/>
</dbReference>
<evidence type="ECO:0000256" key="1">
    <source>
        <dbReference type="ARBA" id="ARBA00009437"/>
    </source>
</evidence>
<dbReference type="InterPro" id="IPR005119">
    <property type="entry name" value="LysR_subst-bd"/>
</dbReference>
<feature type="domain" description="HTH lysR-type" evidence="6">
    <location>
        <begin position="1"/>
        <end position="58"/>
    </location>
</feature>
<dbReference type="GO" id="GO:0003700">
    <property type="term" value="F:DNA-binding transcription factor activity"/>
    <property type="evidence" value="ECO:0007669"/>
    <property type="project" value="InterPro"/>
</dbReference>
<dbReference type="GO" id="GO:0003677">
    <property type="term" value="F:DNA binding"/>
    <property type="evidence" value="ECO:0007669"/>
    <property type="project" value="UniProtKB-KW"/>
</dbReference>
<dbReference type="Pfam" id="PF03466">
    <property type="entry name" value="LysR_substrate"/>
    <property type="match status" value="1"/>
</dbReference>
<keyword evidence="4" id="KW-0010">Activator</keyword>
<dbReference type="Proteomes" id="UP000294498">
    <property type="component" value="Unassembled WGS sequence"/>
</dbReference>
<dbReference type="RefSeq" id="WP_133989931.1">
    <property type="nucleotide sequence ID" value="NZ_SODV01000001.1"/>
</dbReference>
<dbReference type="Gene3D" id="3.40.190.10">
    <property type="entry name" value="Periplasmic binding protein-like II"/>
    <property type="match status" value="2"/>
</dbReference>
<dbReference type="PANTHER" id="PTHR30346">
    <property type="entry name" value="TRANSCRIPTIONAL DUAL REGULATOR HCAR-RELATED"/>
    <property type="match status" value="1"/>
</dbReference>
<proteinExistence type="inferred from homology"/>
<keyword evidence="3" id="KW-0238">DNA-binding</keyword>
<accession>A0A4R8DQD3</accession>
<sequence length="312" mass="35806">MNFQQLEYIVAVDTYRHFATAAEKCFVTQPTLSMMIQKLEDELGAKIFDRSRQPVVTTEVGKPIVEQARIILKETAHLKELVRERQGTIAGELKVGIIPTLAPYLLPLFVKTFLKKYPLVRLVITELRTETIIEQLKSGALDVGILVTPLGDAHLTELPLFYEEFVVYTAKNEPIWGKKYVLAEDIDVKHLWLMEEGHCMRSQILNLCELRKQVADHDNFHYEAGSIETLIKMVEANAGVTILPELAARDLGARQQKNLRYFKDPAPVREVSLTIHRHYVRRKLVDKLKEEILRQIPDGMREAKKREVVQIG</sequence>
<dbReference type="GO" id="GO:0032993">
    <property type="term" value="C:protein-DNA complex"/>
    <property type="evidence" value="ECO:0007669"/>
    <property type="project" value="TreeGrafter"/>
</dbReference>
<dbReference type="FunFam" id="1.10.10.10:FF:000001">
    <property type="entry name" value="LysR family transcriptional regulator"/>
    <property type="match status" value="1"/>
</dbReference>
<evidence type="ECO:0000313" key="8">
    <source>
        <dbReference type="Proteomes" id="UP000294498"/>
    </source>
</evidence>
<protein>
    <submittedName>
        <fullName evidence="7">LysR family hydrogen peroxide-inducible transcriptional activator</fullName>
    </submittedName>
</protein>
<gene>
    <name evidence="7" type="ORF">EDB95_0339</name>
</gene>
<evidence type="ECO:0000256" key="2">
    <source>
        <dbReference type="ARBA" id="ARBA00023015"/>
    </source>
</evidence>
<reference evidence="7 8" key="1">
    <citation type="submission" date="2019-03" db="EMBL/GenBank/DDBJ databases">
        <title>Genomic Encyclopedia of Type Strains, Phase IV (KMG-IV): sequencing the most valuable type-strain genomes for metagenomic binning, comparative biology and taxonomic classification.</title>
        <authorList>
            <person name="Goeker M."/>
        </authorList>
    </citation>
    <scope>NUCLEOTIDE SEQUENCE [LARGE SCALE GENOMIC DNA]</scope>
    <source>
        <strain evidence="7 8">DSM 100059</strain>
    </source>
</reference>
<keyword evidence="5" id="KW-0804">Transcription</keyword>
<dbReference type="InterPro" id="IPR036390">
    <property type="entry name" value="WH_DNA-bd_sf"/>
</dbReference>